<dbReference type="Proteomes" id="UP000247284">
    <property type="component" value="Segment"/>
</dbReference>
<dbReference type="RefSeq" id="YP_009802012.1">
    <property type="nucleotide sequence ID" value="NC_047977.1"/>
</dbReference>
<evidence type="ECO:0008006" key="3">
    <source>
        <dbReference type="Google" id="ProtNLM"/>
    </source>
</evidence>
<accession>A0A2U8UU68</accession>
<organism evidence="1 2">
    <name type="scientific">Microbacterium phage Hendrix</name>
    <dbReference type="NCBI Taxonomy" id="2182341"/>
    <lineage>
        <taxon>Viruses</taxon>
        <taxon>Duplodnaviria</taxon>
        <taxon>Heunggongvirae</taxon>
        <taxon>Uroviricota</taxon>
        <taxon>Caudoviricetes</taxon>
        <taxon>Rogerhendrixvirus</taxon>
        <taxon>Rogerhendrixvirus hendrix</taxon>
    </lineage>
</organism>
<keyword evidence="2" id="KW-1185">Reference proteome</keyword>
<name>A0A2U8UU68_9CAUD</name>
<sequence>MSLNADVKQRVRVEKRLQSLERAAARNGRFVLPDRLKGVLSRTLDANEMQGSGWFWLTTNGGNSPDITQNYIIEQYELDSTTRYQQAWRIGSPPNFIFAERWTRTRTGNGGWTAWKLLSYPTTSFTPTLTGMAQGNGTLSGTFSVADGIVTGRIIFVLGSTSGVSSDLRFSYPPFPYSGSTMNAGFGRLTDSSQGIAAQATVLCNSSFIYARPLAATTIDSTTQYLRELQGSASIPFAWGAGDSMVLDFSYPIV</sequence>
<gene>
    <name evidence="1" type="primary">74</name>
    <name evidence="1" type="ORF">PBI_HENDRIX_74</name>
</gene>
<reference evidence="2" key="1">
    <citation type="submission" date="2018-04" db="EMBL/GenBank/DDBJ databases">
        <authorList>
            <person name="Go L.Y."/>
            <person name="Mitchell J.A."/>
        </authorList>
    </citation>
    <scope>NUCLEOTIDE SEQUENCE [LARGE SCALE GENOMIC DNA]</scope>
</reference>
<protein>
    <recommendedName>
        <fullName evidence="3">Minor tail protein</fullName>
    </recommendedName>
</protein>
<dbReference type="KEGG" id="vg:54992541"/>
<evidence type="ECO:0000313" key="1">
    <source>
        <dbReference type="EMBL" id="AWN07745.1"/>
    </source>
</evidence>
<dbReference type="EMBL" id="MH183162">
    <property type="protein sequence ID" value="AWN07745.1"/>
    <property type="molecule type" value="Genomic_DNA"/>
</dbReference>
<proteinExistence type="predicted"/>
<dbReference type="CDD" id="cd19958">
    <property type="entry name" value="pyocin_knob"/>
    <property type="match status" value="1"/>
</dbReference>
<evidence type="ECO:0000313" key="2">
    <source>
        <dbReference type="Proteomes" id="UP000247284"/>
    </source>
</evidence>
<dbReference type="GeneID" id="54992541"/>